<reference evidence="1 2" key="1">
    <citation type="submission" date="2019-08" db="EMBL/GenBank/DDBJ databases">
        <title>Flavobacterium alkalisoli sp. nov., isolated from rhizosphere soil of Suaeda salsa.</title>
        <authorList>
            <person name="Sun J.-Q."/>
            <person name="Xu L."/>
        </authorList>
    </citation>
    <scope>NUCLEOTIDE SEQUENCE [LARGE SCALE GENOMIC DNA]</scope>
    <source>
        <strain evidence="1 2">XS-5</strain>
    </source>
</reference>
<gene>
    <name evidence="1" type="ORF">FUA48_05785</name>
</gene>
<dbReference type="OrthoDB" id="631303at2"/>
<name>A0A5B9FWR0_9FLAO</name>
<organism evidence="1 2">
    <name type="scientific">Flavobacterium alkalisoli</name>
    <dbReference type="NCBI Taxonomy" id="2602769"/>
    <lineage>
        <taxon>Bacteria</taxon>
        <taxon>Pseudomonadati</taxon>
        <taxon>Bacteroidota</taxon>
        <taxon>Flavobacteriia</taxon>
        <taxon>Flavobacteriales</taxon>
        <taxon>Flavobacteriaceae</taxon>
        <taxon>Flavobacterium</taxon>
    </lineage>
</organism>
<evidence type="ECO:0000313" key="2">
    <source>
        <dbReference type="Proteomes" id="UP000321222"/>
    </source>
</evidence>
<keyword evidence="2" id="KW-1185">Reference proteome</keyword>
<evidence type="ECO:0008006" key="3">
    <source>
        <dbReference type="Google" id="ProtNLM"/>
    </source>
</evidence>
<protein>
    <recommendedName>
        <fullName evidence="3">DNA-directed DNA polymerase family A palm domain-containing protein</fullName>
    </recommendedName>
</protein>
<sequence length="478" mass="56018">MNIISTVRPVSNSHYNQSSSPSLETELVSTDGYKIISSLTLYVPERIDIDRILAGQPPDFSYHRDYFLYILHLITSIPSRKRDLIEKNDGFTPINRKFLQKRLHGYRRYIEYLKEVGLVQERSYYKPSETSRGLKFTPRYNSVVKPVTITKWTLIKSIIYLHKTYNTEITEELSYLRNYFNDDIEVDYENGVAYLNQLYAEEVTNSEVTNELLRYNSRLLPLTRLKDKNYSFHADNKGYRLHTNITQMMSGLRRFITYQGKKLCAIDIKNSQLYLAITLLDDELFTSNNISSKLINPILLTNPLFPNMVVDFIRNIKTEPDVLLFKEWVSSGFFYERFGEKLFERGILENLPEQESREAAKKITFSSIYSPNNLLSNNEAMQLFKVIFPNVFEVFKLIKRGHKNHPTLSVCLQRLEAELVLHKACKTIFEERPDVFMVTLHDSIITTEDNVEYVQSVLYNILRTNIGVPPNLKIERWE</sequence>
<dbReference type="KEGG" id="fak:FUA48_05785"/>
<dbReference type="RefSeq" id="WP_147582662.1">
    <property type="nucleotide sequence ID" value="NZ_CP042831.1"/>
</dbReference>
<dbReference type="EMBL" id="CP042831">
    <property type="protein sequence ID" value="QEE49107.1"/>
    <property type="molecule type" value="Genomic_DNA"/>
</dbReference>
<proteinExistence type="predicted"/>
<evidence type="ECO:0000313" key="1">
    <source>
        <dbReference type="EMBL" id="QEE49107.1"/>
    </source>
</evidence>
<dbReference type="Proteomes" id="UP000321222">
    <property type="component" value="Chromosome"/>
</dbReference>
<accession>A0A5B9FWR0</accession>
<dbReference type="AlphaFoldDB" id="A0A5B9FWR0"/>